<dbReference type="EMBL" id="LSZO01000135">
    <property type="protein sequence ID" value="KXU38394.1"/>
    <property type="molecule type" value="Genomic_DNA"/>
</dbReference>
<dbReference type="AlphaFoldDB" id="A0A139SV50"/>
<evidence type="ECO:0000256" key="2">
    <source>
        <dbReference type="ARBA" id="ARBA00022759"/>
    </source>
</evidence>
<keyword evidence="4" id="KW-0732">Signal</keyword>
<dbReference type="PANTHER" id="PTHR12302">
    <property type="entry name" value="EBNA2 BINDING PROTEIN P100"/>
    <property type="match status" value="1"/>
</dbReference>
<keyword evidence="3" id="KW-0378">Hydrolase</keyword>
<dbReference type="GO" id="GO:0016787">
    <property type="term" value="F:hydrolase activity"/>
    <property type="evidence" value="ECO:0007669"/>
    <property type="project" value="UniProtKB-KW"/>
</dbReference>
<dbReference type="GO" id="GO:0004519">
    <property type="term" value="F:endonuclease activity"/>
    <property type="evidence" value="ECO:0007669"/>
    <property type="project" value="UniProtKB-KW"/>
</dbReference>
<organism evidence="6 7">
    <name type="scientific">Ventosimonas gracilis</name>
    <dbReference type="NCBI Taxonomy" id="1680762"/>
    <lineage>
        <taxon>Bacteria</taxon>
        <taxon>Pseudomonadati</taxon>
        <taxon>Pseudomonadota</taxon>
        <taxon>Gammaproteobacteria</taxon>
        <taxon>Pseudomonadales</taxon>
        <taxon>Ventosimonadaceae</taxon>
        <taxon>Ventosimonas</taxon>
    </lineage>
</organism>
<evidence type="ECO:0000256" key="4">
    <source>
        <dbReference type="SAM" id="SignalP"/>
    </source>
</evidence>
<feature type="signal peptide" evidence="4">
    <location>
        <begin position="1"/>
        <end position="26"/>
    </location>
</feature>
<sequence length="261" mass="28951">MLLFNRLHLSTLLLILLCTVAANSWANCPHPGKLPGYQVKRVVDGDTLRLTDGRSVRLIGVNTPELGRRGTRTEPYAKAAKAALEKLVTASGGVVLLKEGAEAKDHYGRTLAYLFDKNGRSIQAQLLAQGLGFWAVIAPNNEFLVCFREAENSARHAQLALWKKSPLRTPKQIRRSGFTLIQTQITGATKKGSSLWLSTDGALVLQVPKSRLRYFDQGALQALVGQKVEARGWMIERSNRKRGQPRWQLPLGDSSMLVRRN</sequence>
<dbReference type="SUPFAM" id="SSF50199">
    <property type="entry name" value="Staphylococcal nuclease"/>
    <property type="match status" value="1"/>
</dbReference>
<dbReference type="PANTHER" id="PTHR12302:SF3">
    <property type="entry name" value="SERINE_THREONINE-PROTEIN KINASE 31"/>
    <property type="match status" value="1"/>
</dbReference>
<name>A0A139SV50_9GAMM</name>
<reference evidence="6 7" key="1">
    <citation type="submission" date="2016-02" db="EMBL/GenBank/DDBJ databases">
        <authorList>
            <person name="Wen L."/>
            <person name="He K."/>
            <person name="Yang H."/>
        </authorList>
    </citation>
    <scope>NUCLEOTIDE SEQUENCE [LARGE SCALE GENOMIC DNA]</scope>
    <source>
        <strain evidence="6 7">CV58</strain>
    </source>
</reference>
<dbReference type="InterPro" id="IPR035437">
    <property type="entry name" value="SNase_OB-fold_sf"/>
</dbReference>
<gene>
    <name evidence="6" type="ORF">AXE65_01380</name>
</gene>
<dbReference type="Proteomes" id="UP000072660">
    <property type="component" value="Unassembled WGS sequence"/>
</dbReference>
<evidence type="ECO:0000259" key="5">
    <source>
        <dbReference type="PROSITE" id="PS50830"/>
    </source>
</evidence>
<dbReference type="Gene3D" id="2.40.50.90">
    <property type="match status" value="1"/>
</dbReference>
<comment type="caution">
    <text evidence="6">The sequence shown here is derived from an EMBL/GenBank/DDBJ whole genome shotgun (WGS) entry which is preliminary data.</text>
</comment>
<keyword evidence="1" id="KW-0540">Nuclease</keyword>
<dbReference type="PROSITE" id="PS50830">
    <property type="entry name" value="TNASE_3"/>
    <property type="match status" value="1"/>
</dbReference>
<evidence type="ECO:0000256" key="1">
    <source>
        <dbReference type="ARBA" id="ARBA00022722"/>
    </source>
</evidence>
<evidence type="ECO:0000256" key="3">
    <source>
        <dbReference type="ARBA" id="ARBA00022801"/>
    </source>
</evidence>
<dbReference type="InterPro" id="IPR016071">
    <property type="entry name" value="Staphylococal_nuclease_OB-fold"/>
</dbReference>
<evidence type="ECO:0000313" key="6">
    <source>
        <dbReference type="EMBL" id="KXU38394.1"/>
    </source>
</evidence>
<feature type="domain" description="TNase-like" evidence="5">
    <location>
        <begin position="39"/>
        <end position="164"/>
    </location>
</feature>
<dbReference type="SMART" id="SM00318">
    <property type="entry name" value="SNc"/>
    <property type="match status" value="1"/>
</dbReference>
<keyword evidence="7" id="KW-1185">Reference proteome</keyword>
<accession>A0A139SV50</accession>
<feature type="chain" id="PRO_5007299458" description="TNase-like domain-containing protein" evidence="4">
    <location>
        <begin position="27"/>
        <end position="261"/>
    </location>
</feature>
<dbReference type="Pfam" id="PF00565">
    <property type="entry name" value="SNase"/>
    <property type="match status" value="1"/>
</dbReference>
<dbReference type="RefSeq" id="WP_068389488.1">
    <property type="nucleotide sequence ID" value="NZ_LSZO01000135.1"/>
</dbReference>
<dbReference type="OrthoDB" id="6867997at2"/>
<protein>
    <recommendedName>
        <fullName evidence="5">TNase-like domain-containing protein</fullName>
    </recommendedName>
</protein>
<proteinExistence type="predicted"/>
<keyword evidence="2" id="KW-0255">Endonuclease</keyword>
<evidence type="ECO:0000313" key="7">
    <source>
        <dbReference type="Proteomes" id="UP000072660"/>
    </source>
</evidence>